<dbReference type="SUPFAM" id="SSF55729">
    <property type="entry name" value="Acyl-CoA N-acyltransferases (Nat)"/>
    <property type="match status" value="1"/>
</dbReference>
<dbReference type="InterPro" id="IPR000182">
    <property type="entry name" value="GNAT_dom"/>
</dbReference>
<dbReference type="CDD" id="cd04301">
    <property type="entry name" value="NAT_SF"/>
    <property type="match status" value="1"/>
</dbReference>
<dbReference type="EMBL" id="OBEL01000001">
    <property type="protein sequence ID" value="SNZ05639.1"/>
    <property type="molecule type" value="Genomic_DNA"/>
</dbReference>
<dbReference type="Gene3D" id="3.40.630.30">
    <property type="match status" value="1"/>
</dbReference>
<keyword evidence="1" id="KW-0808">Transferase</keyword>
<feature type="domain" description="N-acetyltransferase" evidence="3">
    <location>
        <begin position="4"/>
        <end position="177"/>
    </location>
</feature>
<dbReference type="OrthoDB" id="9799154at2"/>
<keyword evidence="5" id="KW-1185">Reference proteome</keyword>
<dbReference type="InterPro" id="IPR050680">
    <property type="entry name" value="YpeA/RimI_acetyltransf"/>
</dbReference>
<name>A0A285N893_9HYPH</name>
<dbReference type="PANTHER" id="PTHR43420">
    <property type="entry name" value="ACETYLTRANSFERASE"/>
    <property type="match status" value="1"/>
</dbReference>
<dbReference type="RefSeq" id="WP_097151523.1">
    <property type="nucleotide sequence ID" value="NZ_OBEL01000001.1"/>
</dbReference>
<keyword evidence="4" id="KW-0687">Ribonucleoprotein</keyword>
<proteinExistence type="predicted"/>
<evidence type="ECO:0000256" key="2">
    <source>
        <dbReference type="ARBA" id="ARBA00023315"/>
    </source>
</evidence>
<reference evidence="4 5" key="1">
    <citation type="submission" date="2017-09" db="EMBL/GenBank/DDBJ databases">
        <authorList>
            <person name="Ehlers B."/>
            <person name="Leendertz F.H."/>
        </authorList>
    </citation>
    <scope>NUCLEOTIDE SEQUENCE [LARGE SCALE GENOMIC DNA]</scope>
    <source>
        <strain evidence="4 5">DSM 18289</strain>
    </source>
</reference>
<dbReference type="GO" id="GO:0005840">
    <property type="term" value="C:ribosome"/>
    <property type="evidence" value="ECO:0007669"/>
    <property type="project" value="UniProtKB-KW"/>
</dbReference>
<dbReference type="PANTHER" id="PTHR43420:SF12">
    <property type="entry name" value="N-ACETYLTRANSFERASE DOMAIN-CONTAINING PROTEIN"/>
    <property type="match status" value="1"/>
</dbReference>
<evidence type="ECO:0000313" key="4">
    <source>
        <dbReference type="EMBL" id="SNZ05639.1"/>
    </source>
</evidence>
<evidence type="ECO:0000313" key="5">
    <source>
        <dbReference type="Proteomes" id="UP000219439"/>
    </source>
</evidence>
<sequence length="194" mass="22050">MTIINLRVANPDDAKAISRLKVLCWRDSYKGLMPDPALDNLDAKAEEPHWREWLSDEKSGLCAYVLHEGQNLIGYALAGPFRSLEKSDDEVEPMPDLADSEIYAIYLHPNHQRQGHGKMLVSALTKDLIDHGYKDVALWVVGGNMKAESFYERIGGQEGPKRVERRSNKIVFREKAYIWPDLRALHAKLTVKPV</sequence>
<accession>A0A285N893</accession>
<evidence type="ECO:0000259" key="3">
    <source>
        <dbReference type="PROSITE" id="PS51186"/>
    </source>
</evidence>
<dbReference type="InterPro" id="IPR016181">
    <property type="entry name" value="Acyl_CoA_acyltransferase"/>
</dbReference>
<dbReference type="AlphaFoldDB" id="A0A285N893"/>
<keyword evidence="2" id="KW-0012">Acyltransferase</keyword>
<dbReference type="PROSITE" id="PS51186">
    <property type="entry name" value="GNAT"/>
    <property type="match status" value="1"/>
</dbReference>
<organism evidence="4 5">
    <name type="scientific">Cohaesibacter gelatinilyticus</name>
    <dbReference type="NCBI Taxonomy" id="372072"/>
    <lineage>
        <taxon>Bacteria</taxon>
        <taxon>Pseudomonadati</taxon>
        <taxon>Pseudomonadota</taxon>
        <taxon>Alphaproteobacteria</taxon>
        <taxon>Hyphomicrobiales</taxon>
        <taxon>Cohaesibacteraceae</taxon>
    </lineage>
</organism>
<dbReference type="Proteomes" id="UP000219439">
    <property type="component" value="Unassembled WGS sequence"/>
</dbReference>
<evidence type="ECO:0000256" key="1">
    <source>
        <dbReference type="ARBA" id="ARBA00022679"/>
    </source>
</evidence>
<dbReference type="Pfam" id="PF00583">
    <property type="entry name" value="Acetyltransf_1"/>
    <property type="match status" value="1"/>
</dbReference>
<keyword evidence="4" id="KW-0689">Ribosomal protein</keyword>
<gene>
    <name evidence="4" type="ORF">SAMN06265368_0169</name>
</gene>
<dbReference type="GO" id="GO:0016747">
    <property type="term" value="F:acyltransferase activity, transferring groups other than amino-acyl groups"/>
    <property type="evidence" value="ECO:0007669"/>
    <property type="project" value="InterPro"/>
</dbReference>
<protein>
    <submittedName>
        <fullName evidence="4">Ribosomal protein S18 acetylase RimI</fullName>
    </submittedName>
</protein>